<dbReference type="Gene3D" id="3.40.50.510">
    <property type="entry name" value="Phosphotransferase system, mannose-type IIA component"/>
    <property type="match status" value="1"/>
</dbReference>
<dbReference type="GO" id="GO:0016020">
    <property type="term" value="C:membrane"/>
    <property type="evidence" value="ECO:0007669"/>
    <property type="project" value="InterPro"/>
</dbReference>
<dbReference type="InterPro" id="IPR033887">
    <property type="entry name" value="PTS_IIA_man"/>
</dbReference>
<dbReference type="Pfam" id="PF03610">
    <property type="entry name" value="EIIA-man"/>
    <property type="match status" value="1"/>
</dbReference>
<reference evidence="10" key="1">
    <citation type="submission" date="2017-02" db="EMBL/GenBank/DDBJ databases">
        <authorList>
            <person name="Varghese N."/>
            <person name="Submissions S."/>
        </authorList>
    </citation>
    <scope>NUCLEOTIDE SEQUENCE [LARGE SCALE GENOMIC DNA]</scope>
    <source>
        <strain evidence="10">ATCC 25662</strain>
    </source>
</reference>
<dbReference type="Proteomes" id="UP000243297">
    <property type="component" value="Unassembled WGS sequence"/>
</dbReference>
<dbReference type="AlphaFoldDB" id="A0A1T4K772"/>
<evidence type="ECO:0000313" key="10">
    <source>
        <dbReference type="Proteomes" id="UP000243297"/>
    </source>
</evidence>
<dbReference type="PANTHER" id="PTHR33799:SF1">
    <property type="entry name" value="PTS SYSTEM MANNOSE-SPECIFIC EIIAB COMPONENT-RELATED"/>
    <property type="match status" value="1"/>
</dbReference>
<organism evidence="9 10">
    <name type="scientific">Anaerorhabdus furcosa</name>
    <dbReference type="NCBI Taxonomy" id="118967"/>
    <lineage>
        <taxon>Bacteria</taxon>
        <taxon>Bacillati</taxon>
        <taxon>Bacillota</taxon>
        <taxon>Erysipelotrichia</taxon>
        <taxon>Erysipelotrichales</taxon>
        <taxon>Erysipelotrichaceae</taxon>
        <taxon>Anaerorhabdus</taxon>
    </lineage>
</organism>
<sequence length="138" mass="14925">MKKILVITHGTFAEGIKESVNVIMGDNSMIDTLCVTVSSSPEEVKESIANYMNQVDANIPVLVLTDIPAGSTTACAAPMLAEYPMMHVISGLNLGMMLAFAMQAVEDGDIHENIRNILEDAKNTMLYINDVFSESNNA</sequence>
<dbReference type="InterPro" id="IPR051471">
    <property type="entry name" value="Bacterial_PTS_sugar_comp"/>
</dbReference>
<evidence type="ECO:0000256" key="2">
    <source>
        <dbReference type="ARBA" id="ARBA00022448"/>
    </source>
</evidence>
<evidence type="ECO:0000313" key="9">
    <source>
        <dbReference type="EMBL" id="SJZ38300.1"/>
    </source>
</evidence>
<evidence type="ECO:0000256" key="5">
    <source>
        <dbReference type="ARBA" id="ARBA00022679"/>
    </source>
</evidence>
<dbReference type="InterPro" id="IPR036662">
    <property type="entry name" value="PTS_EIIA_man-typ_sf"/>
</dbReference>
<keyword evidence="5" id="KW-0808">Transferase</keyword>
<accession>A0A1T4K772</accession>
<feature type="domain" description="PTS EIIA type-4" evidence="8">
    <location>
        <begin position="1"/>
        <end position="125"/>
    </location>
</feature>
<dbReference type="OrthoDB" id="9799827at2"/>
<keyword evidence="7" id="KW-0418">Kinase</keyword>
<dbReference type="PROSITE" id="PS51096">
    <property type="entry name" value="PTS_EIIA_TYPE_4"/>
    <property type="match status" value="1"/>
</dbReference>
<dbReference type="PANTHER" id="PTHR33799">
    <property type="entry name" value="PTS PERMEASE-RELATED-RELATED"/>
    <property type="match status" value="1"/>
</dbReference>
<comment type="subcellular location">
    <subcellularLocation>
        <location evidence="1">Cytoplasm</location>
    </subcellularLocation>
</comment>
<dbReference type="GO" id="GO:0005737">
    <property type="term" value="C:cytoplasm"/>
    <property type="evidence" value="ECO:0007669"/>
    <property type="project" value="UniProtKB-SubCell"/>
</dbReference>
<protein>
    <submittedName>
        <fullName evidence="9">PTS system, mannose-specific IIA component</fullName>
    </submittedName>
</protein>
<dbReference type="CDD" id="cd00006">
    <property type="entry name" value="PTS_IIA_man"/>
    <property type="match status" value="1"/>
</dbReference>
<keyword evidence="2" id="KW-0813">Transport</keyword>
<proteinExistence type="predicted"/>
<evidence type="ECO:0000256" key="7">
    <source>
        <dbReference type="ARBA" id="ARBA00022777"/>
    </source>
</evidence>
<keyword evidence="6" id="KW-0598">Phosphotransferase system</keyword>
<dbReference type="EMBL" id="FUWY01000001">
    <property type="protein sequence ID" value="SJZ38300.1"/>
    <property type="molecule type" value="Genomic_DNA"/>
</dbReference>
<dbReference type="GO" id="GO:0009401">
    <property type="term" value="P:phosphoenolpyruvate-dependent sugar phosphotransferase system"/>
    <property type="evidence" value="ECO:0007669"/>
    <property type="project" value="UniProtKB-KW"/>
</dbReference>
<evidence type="ECO:0000256" key="1">
    <source>
        <dbReference type="ARBA" id="ARBA00004496"/>
    </source>
</evidence>
<keyword evidence="3" id="KW-0963">Cytoplasm</keyword>
<gene>
    <name evidence="9" type="ORF">SAMN02745191_0366</name>
</gene>
<dbReference type="RefSeq" id="WP_078710811.1">
    <property type="nucleotide sequence ID" value="NZ_FUWY01000001.1"/>
</dbReference>
<evidence type="ECO:0000256" key="6">
    <source>
        <dbReference type="ARBA" id="ARBA00022683"/>
    </source>
</evidence>
<name>A0A1T4K772_9FIRM</name>
<evidence type="ECO:0000256" key="4">
    <source>
        <dbReference type="ARBA" id="ARBA00022597"/>
    </source>
</evidence>
<keyword evidence="4" id="KW-0762">Sugar transport</keyword>
<dbReference type="STRING" id="118967.SAMN02745191_0366"/>
<evidence type="ECO:0000256" key="3">
    <source>
        <dbReference type="ARBA" id="ARBA00022490"/>
    </source>
</evidence>
<keyword evidence="10" id="KW-1185">Reference proteome</keyword>
<evidence type="ECO:0000259" key="8">
    <source>
        <dbReference type="PROSITE" id="PS51096"/>
    </source>
</evidence>
<dbReference type="GO" id="GO:0016301">
    <property type="term" value="F:kinase activity"/>
    <property type="evidence" value="ECO:0007669"/>
    <property type="project" value="UniProtKB-KW"/>
</dbReference>
<dbReference type="SUPFAM" id="SSF53062">
    <property type="entry name" value="PTS system fructose IIA component-like"/>
    <property type="match status" value="1"/>
</dbReference>
<dbReference type="InterPro" id="IPR004701">
    <property type="entry name" value="PTS_EIIA_man-typ"/>
</dbReference>